<name>A0AAJ7WRE9_PETMA</name>
<evidence type="ECO:0000313" key="1">
    <source>
        <dbReference type="Proteomes" id="UP001318040"/>
    </source>
</evidence>
<dbReference type="InterPro" id="IPR026194">
    <property type="entry name" value="PrRP"/>
</dbReference>
<accession>A0AAJ7WRE9</accession>
<proteinExistence type="predicted"/>
<gene>
    <name evidence="2" type="primary">LOC116940923</name>
</gene>
<dbReference type="Proteomes" id="UP001318040">
    <property type="component" value="Chromosome 10"/>
</dbReference>
<protein>
    <submittedName>
        <fullName evidence="2">Uncharacterized protein LOC116940923</fullName>
    </submittedName>
</protein>
<dbReference type="Pfam" id="PF15172">
    <property type="entry name" value="Prolactin_RP"/>
    <property type="match status" value="1"/>
</dbReference>
<reference evidence="2" key="1">
    <citation type="submission" date="2025-08" db="UniProtKB">
        <authorList>
            <consortium name="RefSeq"/>
        </authorList>
    </citation>
    <scope>IDENTIFICATION</scope>
    <source>
        <tissue evidence="2">Sperm</tissue>
    </source>
</reference>
<keyword evidence="1" id="KW-1185">Reference proteome</keyword>
<evidence type="ECO:0000313" key="2">
    <source>
        <dbReference type="RefSeq" id="XP_032807200.1"/>
    </source>
</evidence>
<dbReference type="KEGG" id="pmrn:116940923"/>
<dbReference type="RefSeq" id="XP_032807200.1">
    <property type="nucleotide sequence ID" value="XM_032951309.1"/>
</dbReference>
<dbReference type="PANTHER" id="PTHR17206">
    <property type="entry name" value="PROLACTIN-RELEASING PEPTIDE"/>
    <property type="match status" value="1"/>
</dbReference>
<dbReference type="GO" id="GO:0005179">
    <property type="term" value="F:hormone activity"/>
    <property type="evidence" value="ECO:0007669"/>
    <property type="project" value="InterPro"/>
</dbReference>
<organism evidence="1 2">
    <name type="scientific">Petromyzon marinus</name>
    <name type="common">Sea lamprey</name>
    <dbReference type="NCBI Taxonomy" id="7757"/>
    <lineage>
        <taxon>Eukaryota</taxon>
        <taxon>Metazoa</taxon>
        <taxon>Chordata</taxon>
        <taxon>Craniata</taxon>
        <taxon>Vertebrata</taxon>
        <taxon>Cyclostomata</taxon>
        <taxon>Hyperoartia</taxon>
        <taxon>Petromyzontiformes</taxon>
        <taxon>Petromyzontidae</taxon>
        <taxon>Petromyzon</taxon>
    </lineage>
</organism>
<sequence>MLLPLLKNGAPFRGLKLLAALGGLCLLQATLGVAESRRPQPSPLYIRGREVNPLWYVGRGVRPIGRFGKRQTPWFSDAPAVRIQQRETAWPDASPARRGLWLVEGATGALLGRGEAARRGTLSPTGLAASRFGSGLRMKRLG</sequence>
<dbReference type="AlphaFoldDB" id="A0AAJ7WRE9"/>